<dbReference type="Pfam" id="PF07681">
    <property type="entry name" value="DoxX"/>
    <property type="match status" value="1"/>
</dbReference>
<keyword evidence="5 8" id="KW-1133">Transmembrane helix</keyword>
<keyword evidence="6 8" id="KW-0472">Membrane</keyword>
<feature type="transmembrane region" description="Helical" evidence="8">
    <location>
        <begin position="89"/>
        <end position="107"/>
    </location>
</feature>
<name>A0A4V2P7S3_9GAMM</name>
<dbReference type="InterPro" id="IPR032808">
    <property type="entry name" value="DoxX"/>
</dbReference>
<evidence type="ECO:0000256" key="1">
    <source>
        <dbReference type="ARBA" id="ARBA00004651"/>
    </source>
</evidence>
<comment type="caution">
    <text evidence="9">The sequence shown here is derived from an EMBL/GenBank/DDBJ whole genome shotgun (WGS) entry which is preliminary data.</text>
</comment>
<evidence type="ECO:0000256" key="6">
    <source>
        <dbReference type="ARBA" id="ARBA00023136"/>
    </source>
</evidence>
<keyword evidence="10" id="KW-1185">Reference proteome</keyword>
<proteinExistence type="inferred from homology"/>
<evidence type="ECO:0000256" key="3">
    <source>
        <dbReference type="ARBA" id="ARBA00022475"/>
    </source>
</evidence>
<dbReference type="AlphaFoldDB" id="A0A4V2P7S3"/>
<feature type="region of interest" description="Disordered" evidence="7">
    <location>
        <begin position="199"/>
        <end position="219"/>
    </location>
</feature>
<evidence type="ECO:0000256" key="7">
    <source>
        <dbReference type="SAM" id="MobiDB-lite"/>
    </source>
</evidence>
<feature type="compositionally biased region" description="Acidic residues" evidence="7">
    <location>
        <begin position="209"/>
        <end position="219"/>
    </location>
</feature>
<keyword evidence="4 8" id="KW-0812">Transmembrane</keyword>
<evidence type="ECO:0000313" key="9">
    <source>
        <dbReference type="EMBL" id="TCJ82935.1"/>
    </source>
</evidence>
<gene>
    <name evidence="9" type="ORF">EV695_3673</name>
</gene>
<comment type="similarity">
    <text evidence="2">Belongs to the DoxX family.</text>
</comment>
<evidence type="ECO:0000256" key="5">
    <source>
        <dbReference type="ARBA" id="ARBA00022989"/>
    </source>
</evidence>
<evidence type="ECO:0000313" key="10">
    <source>
        <dbReference type="Proteomes" id="UP000294887"/>
    </source>
</evidence>
<feature type="compositionally biased region" description="Basic and acidic residues" evidence="7">
    <location>
        <begin position="199"/>
        <end position="208"/>
    </location>
</feature>
<dbReference type="OrthoDB" id="346004at2"/>
<protein>
    <submittedName>
        <fullName evidence="9">Putative membrane protein YphA (DoxX/SURF4 family)</fullName>
    </submittedName>
</protein>
<dbReference type="GO" id="GO:0005886">
    <property type="term" value="C:plasma membrane"/>
    <property type="evidence" value="ECO:0007669"/>
    <property type="project" value="UniProtKB-SubCell"/>
</dbReference>
<comment type="subcellular location">
    <subcellularLocation>
        <location evidence="1">Cell membrane</location>
        <topology evidence="1">Multi-pass membrane protein</topology>
    </subcellularLocation>
</comment>
<dbReference type="Proteomes" id="UP000294887">
    <property type="component" value="Unassembled WGS sequence"/>
</dbReference>
<dbReference type="PANTHER" id="PTHR33452">
    <property type="entry name" value="OXIDOREDUCTASE CATD-RELATED"/>
    <property type="match status" value="1"/>
</dbReference>
<evidence type="ECO:0000256" key="2">
    <source>
        <dbReference type="ARBA" id="ARBA00006679"/>
    </source>
</evidence>
<keyword evidence="3" id="KW-1003">Cell membrane</keyword>
<accession>A0A4V2P7S3</accession>
<feature type="transmembrane region" description="Helical" evidence="8">
    <location>
        <begin position="155"/>
        <end position="180"/>
    </location>
</feature>
<reference evidence="9 10" key="1">
    <citation type="submission" date="2019-03" db="EMBL/GenBank/DDBJ databases">
        <title>Genomic Encyclopedia of Type Strains, Phase IV (KMG-IV): sequencing the most valuable type-strain genomes for metagenomic binning, comparative biology and taxonomic classification.</title>
        <authorList>
            <person name="Goeker M."/>
        </authorList>
    </citation>
    <scope>NUCLEOTIDE SEQUENCE [LARGE SCALE GENOMIC DNA]</scope>
    <source>
        <strain evidence="9 10">DSM 24830</strain>
    </source>
</reference>
<dbReference type="PANTHER" id="PTHR33452:SF19">
    <property type="entry name" value="DOXX FAMILY PROTEIN"/>
    <property type="match status" value="1"/>
</dbReference>
<evidence type="ECO:0000256" key="8">
    <source>
        <dbReference type="SAM" id="Phobius"/>
    </source>
</evidence>
<dbReference type="InterPro" id="IPR051907">
    <property type="entry name" value="DoxX-like_oxidoreductase"/>
</dbReference>
<feature type="transmembrane region" description="Helical" evidence="8">
    <location>
        <begin position="114"/>
        <end position="135"/>
    </location>
</feature>
<evidence type="ECO:0000256" key="4">
    <source>
        <dbReference type="ARBA" id="ARBA00022692"/>
    </source>
</evidence>
<organism evidence="9 10">
    <name type="scientific">Cocleimonas flava</name>
    <dbReference type="NCBI Taxonomy" id="634765"/>
    <lineage>
        <taxon>Bacteria</taxon>
        <taxon>Pseudomonadati</taxon>
        <taxon>Pseudomonadota</taxon>
        <taxon>Gammaproteobacteria</taxon>
        <taxon>Thiotrichales</taxon>
        <taxon>Thiotrichaceae</taxon>
        <taxon>Cocleimonas</taxon>
    </lineage>
</organism>
<dbReference type="EMBL" id="SMFQ01000005">
    <property type="protein sequence ID" value="TCJ82935.1"/>
    <property type="molecule type" value="Genomic_DNA"/>
</dbReference>
<dbReference type="RefSeq" id="WP_131907431.1">
    <property type="nucleotide sequence ID" value="NZ_BAAAFU010000007.1"/>
</dbReference>
<sequence length="219" mass="24526">MTKFLLGFFSFGWLRGLDFLPPLLLRLFLAPLLWVSGSRKLGLFTADDTVWYNPLTWFNTDNPIHQATTAGLAKVPFIGDALSGVLTSSIGWLEIIGAFLLLIGFAVRWVSIPLLALIVLTALMALNGQDIIATLKEMLMTHGYTDMSSSDFSKTVVYFLMLLTLFFMGAGRFLSVDWFLYRRLNKKVIAGQQAKNMAHPHDNIKADPFDLDNTTDEVK</sequence>